<dbReference type="EMBL" id="AAOF01000010">
    <property type="protein sequence ID" value="EAR21323.1"/>
    <property type="molecule type" value="Genomic_DNA"/>
</dbReference>
<keyword evidence="2" id="KW-1003">Cell membrane</keyword>
<comment type="caution">
    <text evidence="8">The sequence shown here is derived from an EMBL/GenBank/DDBJ whole genome shotgun (WGS) entry which is preliminary data.</text>
</comment>
<dbReference type="GO" id="GO:0005886">
    <property type="term" value="C:plasma membrane"/>
    <property type="evidence" value="ECO:0007669"/>
    <property type="project" value="UniProtKB-SubCell"/>
</dbReference>
<dbReference type="eggNOG" id="COG3336">
    <property type="taxonomic scope" value="Bacteria"/>
</dbReference>
<dbReference type="OrthoDB" id="9808789at2"/>
<dbReference type="STRING" id="314278.NB231_08700"/>
<protein>
    <submittedName>
        <fullName evidence="8">Predicted membrane protein</fullName>
    </submittedName>
</protein>
<evidence type="ECO:0000256" key="6">
    <source>
        <dbReference type="SAM" id="MobiDB-lite"/>
    </source>
</evidence>
<feature type="transmembrane region" description="Helical" evidence="7">
    <location>
        <begin position="15"/>
        <end position="36"/>
    </location>
</feature>
<comment type="subcellular location">
    <subcellularLocation>
        <location evidence="1">Cell membrane</location>
        <topology evidence="1">Multi-pass membrane protein</topology>
    </subcellularLocation>
</comment>
<feature type="transmembrane region" description="Helical" evidence="7">
    <location>
        <begin position="198"/>
        <end position="217"/>
    </location>
</feature>
<feature type="transmembrane region" description="Helical" evidence="7">
    <location>
        <begin position="159"/>
        <end position="178"/>
    </location>
</feature>
<proteinExistence type="predicted"/>
<name>A4BSQ3_9GAMM</name>
<evidence type="ECO:0000256" key="1">
    <source>
        <dbReference type="ARBA" id="ARBA00004651"/>
    </source>
</evidence>
<evidence type="ECO:0000313" key="8">
    <source>
        <dbReference type="EMBL" id="EAR21323.1"/>
    </source>
</evidence>
<evidence type="ECO:0000313" key="9">
    <source>
        <dbReference type="Proteomes" id="UP000003374"/>
    </source>
</evidence>
<feature type="transmembrane region" description="Helical" evidence="7">
    <location>
        <begin position="85"/>
        <end position="104"/>
    </location>
</feature>
<feature type="transmembrane region" description="Helical" evidence="7">
    <location>
        <begin position="124"/>
        <end position="147"/>
    </location>
</feature>
<feature type="transmembrane region" description="Helical" evidence="7">
    <location>
        <begin position="48"/>
        <end position="65"/>
    </location>
</feature>
<feature type="region of interest" description="Disordered" evidence="6">
    <location>
        <begin position="275"/>
        <end position="294"/>
    </location>
</feature>
<evidence type="ECO:0000256" key="4">
    <source>
        <dbReference type="ARBA" id="ARBA00022989"/>
    </source>
</evidence>
<sequence>MLSTLQFLQPWEPSLAIQLLCTLAVGLYITGLVEGYRSGHREGFWKPFAFLLGVALMYFVTQTQYDYLSQYMFFIHRIQHLVLHHMGPFLIALSAPAAVLGRGVPDSMRRHAGFLRPLLLPVRIAYRILQQPVIATVLFVGLIFFWLTPSIHFDAMLSAQRYALMNWSMAVDGLLFWWLILNRAPDGLTPQLSYGRRILILAVIMPPQSILGAYIALSRQDLFDVYAVCGRAWPVSPIVDQQIGGLVTWIPASMMSVVAAVILLSFMFREHRSRRSTPMPACSPSNPISSTTPV</sequence>
<accession>A4BSQ3</accession>
<keyword evidence="4 7" id="KW-1133">Transmembrane helix</keyword>
<dbReference type="HOGENOM" id="CLU_054944_0_0_6"/>
<evidence type="ECO:0000256" key="3">
    <source>
        <dbReference type="ARBA" id="ARBA00022692"/>
    </source>
</evidence>
<dbReference type="RefSeq" id="WP_005001527.1">
    <property type="nucleotide sequence ID" value="NZ_CH672427.1"/>
</dbReference>
<gene>
    <name evidence="8" type="ORF">NB231_08700</name>
</gene>
<feature type="compositionally biased region" description="Polar residues" evidence="6">
    <location>
        <begin position="283"/>
        <end position="294"/>
    </location>
</feature>
<keyword evidence="9" id="KW-1185">Reference proteome</keyword>
<reference evidence="8 9" key="1">
    <citation type="submission" date="2006-02" db="EMBL/GenBank/DDBJ databases">
        <authorList>
            <person name="Waterbury J."/>
            <person name="Ferriera S."/>
            <person name="Johnson J."/>
            <person name="Kravitz S."/>
            <person name="Halpern A."/>
            <person name="Remington K."/>
            <person name="Beeson K."/>
            <person name="Tran B."/>
            <person name="Rogers Y.-H."/>
            <person name="Friedman R."/>
            <person name="Venter J.C."/>
        </authorList>
    </citation>
    <scope>NUCLEOTIDE SEQUENCE [LARGE SCALE GENOMIC DNA]</scope>
    <source>
        <strain evidence="8 9">Nb-231</strain>
    </source>
</reference>
<dbReference type="Pfam" id="PF09678">
    <property type="entry name" value="Caa3_CtaG"/>
    <property type="match status" value="1"/>
</dbReference>
<dbReference type="AlphaFoldDB" id="A4BSQ3"/>
<keyword evidence="3 7" id="KW-0812">Transmembrane</keyword>
<organism evidence="8 9">
    <name type="scientific">Nitrococcus mobilis Nb-231</name>
    <dbReference type="NCBI Taxonomy" id="314278"/>
    <lineage>
        <taxon>Bacteria</taxon>
        <taxon>Pseudomonadati</taxon>
        <taxon>Pseudomonadota</taxon>
        <taxon>Gammaproteobacteria</taxon>
        <taxon>Chromatiales</taxon>
        <taxon>Ectothiorhodospiraceae</taxon>
        <taxon>Nitrococcus</taxon>
    </lineage>
</organism>
<dbReference type="Proteomes" id="UP000003374">
    <property type="component" value="Unassembled WGS sequence"/>
</dbReference>
<feature type="transmembrane region" description="Helical" evidence="7">
    <location>
        <begin position="246"/>
        <end position="268"/>
    </location>
</feature>
<dbReference type="InterPro" id="IPR019108">
    <property type="entry name" value="Caa3_assmbl_CtaG-rel"/>
</dbReference>
<keyword evidence="5 7" id="KW-0472">Membrane</keyword>
<evidence type="ECO:0000256" key="5">
    <source>
        <dbReference type="ARBA" id="ARBA00023136"/>
    </source>
</evidence>
<evidence type="ECO:0000256" key="2">
    <source>
        <dbReference type="ARBA" id="ARBA00022475"/>
    </source>
</evidence>
<evidence type="ECO:0000256" key="7">
    <source>
        <dbReference type="SAM" id="Phobius"/>
    </source>
</evidence>